<evidence type="ECO:0000256" key="5">
    <source>
        <dbReference type="ARBA" id="ARBA00022970"/>
    </source>
</evidence>
<evidence type="ECO:0000256" key="7">
    <source>
        <dbReference type="ARBA" id="ARBA00023136"/>
    </source>
</evidence>
<dbReference type="GeneID" id="34231377"/>
<reference evidence="11" key="1">
    <citation type="submission" date="2016-10" db="EMBL/GenBank/DDBJ databases">
        <authorList>
            <person name="Varghese N."/>
            <person name="Submissions S."/>
        </authorList>
    </citation>
    <scope>NUCLEOTIDE SEQUENCE [LARGE SCALE GENOMIC DNA]</scope>
    <source>
        <strain evidence="11">DSM 25157</strain>
    </source>
</reference>
<feature type="transmembrane region" description="Helical" evidence="9">
    <location>
        <begin position="64"/>
        <end position="83"/>
    </location>
</feature>
<organism evidence="10 11">
    <name type="scientific">Acidovorax soli</name>
    <dbReference type="NCBI Taxonomy" id="592050"/>
    <lineage>
        <taxon>Bacteria</taxon>
        <taxon>Pseudomonadati</taxon>
        <taxon>Pseudomonadota</taxon>
        <taxon>Betaproteobacteria</taxon>
        <taxon>Burkholderiales</taxon>
        <taxon>Comamonadaceae</taxon>
        <taxon>Acidovorax</taxon>
    </lineage>
</organism>
<evidence type="ECO:0000256" key="4">
    <source>
        <dbReference type="ARBA" id="ARBA00022692"/>
    </source>
</evidence>
<feature type="transmembrane region" description="Helical" evidence="9">
    <location>
        <begin position="255"/>
        <end position="276"/>
    </location>
</feature>
<evidence type="ECO:0000256" key="8">
    <source>
        <dbReference type="ARBA" id="ARBA00037998"/>
    </source>
</evidence>
<feature type="transmembrane region" description="Helical" evidence="9">
    <location>
        <begin position="12"/>
        <end position="34"/>
    </location>
</feature>
<dbReference type="PANTHER" id="PTHR11795">
    <property type="entry name" value="BRANCHED-CHAIN AMINO ACID TRANSPORT SYSTEM PERMEASE PROTEIN LIVH"/>
    <property type="match status" value="1"/>
</dbReference>
<evidence type="ECO:0000256" key="9">
    <source>
        <dbReference type="SAM" id="Phobius"/>
    </source>
</evidence>
<evidence type="ECO:0000256" key="3">
    <source>
        <dbReference type="ARBA" id="ARBA00022475"/>
    </source>
</evidence>
<keyword evidence="5" id="KW-0029">Amino-acid transport</keyword>
<dbReference type="InterPro" id="IPR052157">
    <property type="entry name" value="BCAA_transport_permease"/>
</dbReference>
<keyword evidence="4 9" id="KW-0812">Transmembrane</keyword>
<comment type="subcellular location">
    <subcellularLocation>
        <location evidence="1">Cell membrane</location>
        <topology evidence="1">Multi-pass membrane protein</topology>
    </subcellularLocation>
</comment>
<dbReference type="Pfam" id="PF02653">
    <property type="entry name" value="BPD_transp_2"/>
    <property type="match status" value="1"/>
</dbReference>
<gene>
    <name evidence="10" type="ORF">SAMN05421875_1564</name>
</gene>
<evidence type="ECO:0000256" key="6">
    <source>
        <dbReference type="ARBA" id="ARBA00022989"/>
    </source>
</evidence>
<keyword evidence="3" id="KW-1003">Cell membrane</keyword>
<name>A0A1H4FD19_9BURK</name>
<comment type="similarity">
    <text evidence="8">Belongs to the binding-protein-dependent transport system permease family. LivHM subfamily.</text>
</comment>
<dbReference type="CDD" id="cd06582">
    <property type="entry name" value="TM_PBP1_LivH_like"/>
    <property type="match status" value="1"/>
</dbReference>
<dbReference type="AlphaFoldDB" id="A0A1H4FD19"/>
<keyword evidence="7 9" id="KW-0472">Membrane</keyword>
<dbReference type="PANTHER" id="PTHR11795:SF445">
    <property type="entry name" value="AMINO ACID ABC TRANSPORTER PERMEASE PROTEIN"/>
    <property type="match status" value="1"/>
</dbReference>
<evidence type="ECO:0000313" key="11">
    <source>
        <dbReference type="Proteomes" id="UP000199002"/>
    </source>
</evidence>
<dbReference type="STRING" id="592050.SAMN05421875_1564"/>
<accession>A0A1H4FD19</accession>
<keyword evidence="2" id="KW-0813">Transport</keyword>
<evidence type="ECO:0000256" key="1">
    <source>
        <dbReference type="ARBA" id="ARBA00004651"/>
    </source>
</evidence>
<dbReference type="GO" id="GO:0006865">
    <property type="term" value="P:amino acid transport"/>
    <property type="evidence" value="ECO:0007669"/>
    <property type="project" value="UniProtKB-KW"/>
</dbReference>
<feature type="transmembrane region" description="Helical" evidence="9">
    <location>
        <begin position="95"/>
        <end position="114"/>
    </location>
</feature>
<proteinExistence type="inferred from homology"/>
<dbReference type="Proteomes" id="UP000199002">
    <property type="component" value="Unassembled WGS sequence"/>
</dbReference>
<feature type="transmembrane region" description="Helical" evidence="9">
    <location>
        <begin position="188"/>
        <end position="210"/>
    </location>
</feature>
<feature type="transmembrane region" description="Helical" evidence="9">
    <location>
        <begin position="134"/>
        <end position="158"/>
    </location>
</feature>
<protein>
    <submittedName>
        <fullName evidence="10">Branched-chain amino acid transport system permease protein</fullName>
    </submittedName>
</protein>
<sequence length="289" mass="30444">MQFIQAIIDGILLGGVYGVIATGLSLVFGVLGIVNFAQAEFLMVGMYAAFFAWRLLGLDPMLGAFFSLLVGFGLGYLAQRYLVSRVMKAPASSQIFLTVGLMIVIENAALLVFGSDYQSVQTPYQTASITLGPLFVSAPYALAFGMSLLVSAALWWFLTHTWMGRSIRATAQNSMAATLMGVATKHTYAVAFGIGTGLTAFGGGVILPYLTVSPTIGQSFAVLMFTVVVLGGLGSVVGALVGGIVVGVIQSVSGLLFPIQLQNLVLFVVFIAVLAFRPQGLISSGFKKR</sequence>
<dbReference type="InterPro" id="IPR001851">
    <property type="entry name" value="ABC_transp_permease"/>
</dbReference>
<evidence type="ECO:0000256" key="2">
    <source>
        <dbReference type="ARBA" id="ARBA00022448"/>
    </source>
</evidence>
<keyword evidence="11" id="KW-1185">Reference proteome</keyword>
<dbReference type="RefSeq" id="WP_092701547.1">
    <property type="nucleotide sequence ID" value="NZ_FNQJ01000056.1"/>
</dbReference>
<dbReference type="GO" id="GO:0005886">
    <property type="term" value="C:plasma membrane"/>
    <property type="evidence" value="ECO:0007669"/>
    <property type="project" value="UniProtKB-SubCell"/>
</dbReference>
<dbReference type="GO" id="GO:0022857">
    <property type="term" value="F:transmembrane transporter activity"/>
    <property type="evidence" value="ECO:0007669"/>
    <property type="project" value="InterPro"/>
</dbReference>
<keyword evidence="6 9" id="KW-1133">Transmembrane helix</keyword>
<feature type="transmembrane region" description="Helical" evidence="9">
    <location>
        <begin position="222"/>
        <end position="248"/>
    </location>
</feature>
<evidence type="ECO:0000313" key="10">
    <source>
        <dbReference type="EMBL" id="SEA95233.1"/>
    </source>
</evidence>
<dbReference type="EMBL" id="FNQJ01000056">
    <property type="protein sequence ID" value="SEA95233.1"/>
    <property type="molecule type" value="Genomic_DNA"/>
</dbReference>